<evidence type="ECO:0000256" key="15">
    <source>
        <dbReference type="ARBA" id="ARBA00023211"/>
    </source>
</evidence>
<dbReference type="InterPro" id="IPR043130">
    <property type="entry name" value="CDP-OH_PTrfase_TM_dom"/>
</dbReference>
<keyword evidence="6 18" id="KW-0444">Lipid biosynthesis</keyword>
<keyword evidence="10" id="KW-0460">Magnesium</keyword>
<dbReference type="GO" id="GO:0005794">
    <property type="term" value="C:Golgi apparatus"/>
    <property type="evidence" value="ECO:0000318"/>
    <property type="project" value="GO_Central"/>
</dbReference>
<evidence type="ECO:0000313" key="21">
    <source>
        <dbReference type="EMBL" id="EDV22081.1"/>
    </source>
</evidence>
<keyword evidence="15" id="KW-0464">Manganese</keyword>
<dbReference type="OMA" id="AQTYSEN"/>
<feature type="transmembrane region" description="Helical" evidence="20">
    <location>
        <begin position="7"/>
        <end position="28"/>
    </location>
</feature>
<comment type="cofactor">
    <cofactor evidence="2">
        <name>Mg(2+)</name>
        <dbReference type="ChEBI" id="CHEBI:18420"/>
    </cofactor>
</comment>
<evidence type="ECO:0000256" key="16">
    <source>
        <dbReference type="ARBA" id="ARBA00023264"/>
    </source>
</evidence>
<evidence type="ECO:0000256" key="8">
    <source>
        <dbReference type="ARBA" id="ARBA00022692"/>
    </source>
</evidence>
<evidence type="ECO:0000256" key="12">
    <source>
        <dbReference type="ARBA" id="ARBA00023098"/>
    </source>
</evidence>
<evidence type="ECO:0000256" key="17">
    <source>
        <dbReference type="ARBA" id="ARBA00070582"/>
    </source>
</evidence>
<dbReference type="HOGENOM" id="CLU_067602_2_0_1"/>
<dbReference type="PANTHER" id="PTHR15362:SF4">
    <property type="entry name" value="CDP-DIACYLGLYCEROL--INOSITOL 3-PHOSPHATIDYLTRANSFERASE"/>
    <property type="match status" value="1"/>
</dbReference>
<evidence type="ECO:0000256" key="13">
    <source>
        <dbReference type="ARBA" id="ARBA00023136"/>
    </source>
</evidence>
<evidence type="ECO:0000256" key="18">
    <source>
        <dbReference type="PIRNR" id="PIRNR000848"/>
    </source>
</evidence>
<evidence type="ECO:0000313" key="22">
    <source>
        <dbReference type="Proteomes" id="UP000009022"/>
    </source>
</evidence>
<dbReference type="InParanoid" id="B3S565"/>
<comment type="cofactor">
    <cofactor evidence="1">
        <name>Mn(2+)</name>
        <dbReference type="ChEBI" id="CHEBI:29035"/>
    </cofactor>
</comment>
<organism evidence="21 22">
    <name type="scientific">Trichoplax adhaerens</name>
    <name type="common">Trichoplax reptans</name>
    <dbReference type="NCBI Taxonomy" id="10228"/>
    <lineage>
        <taxon>Eukaryota</taxon>
        <taxon>Metazoa</taxon>
        <taxon>Placozoa</taxon>
        <taxon>Uniplacotomia</taxon>
        <taxon>Trichoplacea</taxon>
        <taxon>Trichoplacidae</taxon>
        <taxon>Trichoplax</taxon>
    </lineage>
</organism>
<dbReference type="CTD" id="6756579"/>
<evidence type="ECO:0000256" key="5">
    <source>
        <dbReference type="ARBA" id="ARBA00013212"/>
    </source>
</evidence>
<dbReference type="Gene3D" id="1.20.120.1760">
    <property type="match status" value="1"/>
</dbReference>
<evidence type="ECO:0000256" key="19">
    <source>
        <dbReference type="RuleBase" id="RU003750"/>
    </source>
</evidence>
<dbReference type="EMBL" id="DS985250">
    <property type="protein sequence ID" value="EDV22081.1"/>
    <property type="molecule type" value="Genomic_DNA"/>
</dbReference>
<keyword evidence="14 18" id="KW-0594">Phospholipid biosynthesis</keyword>
<accession>B3S565</accession>
<dbReference type="AlphaFoldDB" id="B3S565"/>
<dbReference type="RefSeq" id="XP_002115236.1">
    <property type="nucleotide sequence ID" value="XM_002115200.1"/>
</dbReference>
<dbReference type="Proteomes" id="UP000009022">
    <property type="component" value="Unassembled WGS sequence"/>
</dbReference>
<sequence>MGENIFLFLPNLIGYARVILACAAFYYMPTNHLLCGGLYILSQLLDAFDGYAARYLNQCTKFGAVLDMLTDRCCTVCLMVVLAKFYEDYYLMFQFLIALDITSHWFHMYSSFLKGSSSHKHIDLSGNPLLRLYYTSRPVLFFMCAGNEFFFAMLYLLHFEEGPAVNYGSTSIGLWKLIAWISLPVCILKQLISIVHLITASQNIANADLAERETPKKQ</sequence>
<dbReference type="PANTHER" id="PTHR15362">
    <property type="entry name" value="PHOSPHATIDYLINOSITOL SYNTHASE"/>
    <property type="match status" value="1"/>
</dbReference>
<evidence type="ECO:0000256" key="9">
    <source>
        <dbReference type="ARBA" id="ARBA00022723"/>
    </source>
</evidence>
<dbReference type="GeneID" id="6756579"/>
<dbReference type="GO" id="GO:0006661">
    <property type="term" value="P:phosphatidylinositol biosynthetic process"/>
    <property type="evidence" value="ECO:0000318"/>
    <property type="project" value="GO_Central"/>
</dbReference>
<feature type="transmembrane region" description="Helical" evidence="20">
    <location>
        <begin position="89"/>
        <end position="106"/>
    </location>
</feature>
<dbReference type="eggNOG" id="KOG3240">
    <property type="taxonomic scope" value="Eukaryota"/>
</dbReference>
<feature type="transmembrane region" description="Helical" evidence="20">
    <location>
        <begin position="139"/>
        <end position="157"/>
    </location>
</feature>
<evidence type="ECO:0000256" key="10">
    <source>
        <dbReference type="ARBA" id="ARBA00022842"/>
    </source>
</evidence>
<dbReference type="OrthoDB" id="10251079at2759"/>
<evidence type="ECO:0000256" key="3">
    <source>
        <dbReference type="ARBA" id="ARBA00004141"/>
    </source>
</evidence>
<evidence type="ECO:0000256" key="14">
    <source>
        <dbReference type="ARBA" id="ARBA00023209"/>
    </source>
</evidence>
<evidence type="ECO:0000256" key="11">
    <source>
        <dbReference type="ARBA" id="ARBA00022989"/>
    </source>
</evidence>
<gene>
    <name evidence="21" type="ORF">TRIADDRAFT_28979</name>
</gene>
<comment type="subcellular location">
    <subcellularLocation>
        <location evidence="3">Membrane</location>
        <topology evidence="3">Multi-pass membrane protein</topology>
    </subcellularLocation>
</comment>
<keyword evidence="22" id="KW-1185">Reference proteome</keyword>
<keyword evidence="7 18" id="KW-0808">Transferase</keyword>
<dbReference type="PIRSF" id="PIRSF000848">
    <property type="entry name" value="CDP_diag_ino_3_P"/>
    <property type="match status" value="1"/>
</dbReference>
<dbReference type="FunCoup" id="B3S565">
    <property type="interactions" value="1802"/>
</dbReference>
<comment type="catalytic activity">
    <reaction evidence="18">
        <text>a CDP-1,2-diacyl-sn-glycerol + myo-inositol = a 1,2-diacyl-sn-glycero-3-phospho-(1D-myo-inositol) + CMP + H(+)</text>
        <dbReference type="Rhea" id="RHEA:11580"/>
        <dbReference type="ChEBI" id="CHEBI:15378"/>
        <dbReference type="ChEBI" id="CHEBI:17268"/>
        <dbReference type="ChEBI" id="CHEBI:57880"/>
        <dbReference type="ChEBI" id="CHEBI:58332"/>
        <dbReference type="ChEBI" id="CHEBI:60377"/>
        <dbReference type="EC" id="2.7.8.11"/>
    </reaction>
</comment>
<evidence type="ECO:0000256" key="7">
    <source>
        <dbReference type="ARBA" id="ARBA00022679"/>
    </source>
</evidence>
<proteinExistence type="inferred from homology"/>
<dbReference type="KEGG" id="tad:TRIADDRAFT_28979"/>
<dbReference type="STRING" id="10228.B3S565"/>
<keyword evidence="12 18" id="KW-0443">Lipid metabolism</keyword>
<reference evidence="21 22" key="1">
    <citation type="journal article" date="2008" name="Nature">
        <title>The Trichoplax genome and the nature of placozoans.</title>
        <authorList>
            <person name="Srivastava M."/>
            <person name="Begovic E."/>
            <person name="Chapman J."/>
            <person name="Putnam N.H."/>
            <person name="Hellsten U."/>
            <person name="Kawashima T."/>
            <person name="Kuo A."/>
            <person name="Mitros T."/>
            <person name="Salamov A."/>
            <person name="Carpenter M.L."/>
            <person name="Signorovitch A.Y."/>
            <person name="Moreno M.A."/>
            <person name="Kamm K."/>
            <person name="Grimwood J."/>
            <person name="Schmutz J."/>
            <person name="Shapiro H."/>
            <person name="Grigoriev I.V."/>
            <person name="Buss L.W."/>
            <person name="Schierwater B."/>
            <person name="Dellaporta S.L."/>
            <person name="Rokhsar D.S."/>
        </authorList>
    </citation>
    <scope>NUCLEOTIDE SEQUENCE [LARGE SCALE GENOMIC DNA]</scope>
    <source>
        <strain evidence="21 22">Grell-BS-1999</strain>
    </source>
</reference>
<dbReference type="EC" id="2.7.8.11" evidence="5 18"/>
<dbReference type="FunFam" id="1.20.120.1760:FF:000003">
    <property type="entry name" value="CDP-diacylglycerol--inositol 3-phosphatidyltransferase"/>
    <property type="match status" value="1"/>
</dbReference>
<dbReference type="InterPro" id="IPR000462">
    <property type="entry name" value="CDP-OH_P_trans"/>
</dbReference>
<feature type="transmembrane region" description="Helical" evidence="20">
    <location>
        <begin position="177"/>
        <end position="198"/>
    </location>
</feature>
<evidence type="ECO:0000256" key="4">
    <source>
        <dbReference type="ARBA" id="ARBA00010441"/>
    </source>
</evidence>
<evidence type="ECO:0000256" key="6">
    <source>
        <dbReference type="ARBA" id="ARBA00022516"/>
    </source>
</evidence>
<comment type="similarity">
    <text evidence="4 18 19">Belongs to the CDP-alcohol phosphatidyltransferase class-I family.</text>
</comment>
<evidence type="ECO:0000256" key="2">
    <source>
        <dbReference type="ARBA" id="ARBA00001946"/>
    </source>
</evidence>
<keyword evidence="8 20" id="KW-0812">Transmembrane</keyword>
<keyword evidence="16 18" id="KW-1208">Phospholipid metabolism</keyword>
<dbReference type="PROSITE" id="PS00379">
    <property type="entry name" value="CDP_ALCOHOL_P_TRANSF"/>
    <property type="match status" value="1"/>
</dbReference>
<dbReference type="GO" id="GO:0003881">
    <property type="term" value="F:CDP-diacylglycerol-inositol 3-phosphatidyltransferase activity"/>
    <property type="evidence" value="ECO:0000318"/>
    <property type="project" value="GO_Central"/>
</dbReference>
<dbReference type="InterPro" id="IPR048254">
    <property type="entry name" value="CDP_ALCOHOL_P_TRANSF_CS"/>
</dbReference>
<dbReference type="PhylomeDB" id="B3S565"/>
<evidence type="ECO:0000256" key="20">
    <source>
        <dbReference type="SAM" id="Phobius"/>
    </source>
</evidence>
<dbReference type="Pfam" id="PF01066">
    <property type="entry name" value="CDP-OH_P_transf"/>
    <property type="match status" value="1"/>
</dbReference>
<keyword evidence="13 18" id="KW-0472">Membrane</keyword>
<keyword evidence="9" id="KW-0479">Metal-binding</keyword>
<protein>
    <recommendedName>
        <fullName evidence="17 18">CDP-diacylglycerol--inositol 3-phosphatidyltransferase</fullName>
        <ecNumber evidence="5 18">2.7.8.11</ecNumber>
    </recommendedName>
</protein>
<dbReference type="InterPro" id="IPR014387">
    <property type="entry name" value="CDP_diag_ino_3_P_euk"/>
</dbReference>
<keyword evidence="11 20" id="KW-1133">Transmembrane helix</keyword>
<name>B3S565_TRIAD</name>
<evidence type="ECO:0000256" key="1">
    <source>
        <dbReference type="ARBA" id="ARBA00001936"/>
    </source>
</evidence>
<dbReference type="GO" id="GO:0046872">
    <property type="term" value="F:metal ion binding"/>
    <property type="evidence" value="ECO:0007669"/>
    <property type="project" value="UniProtKB-KW"/>
</dbReference>
<dbReference type="GO" id="GO:0016020">
    <property type="term" value="C:membrane"/>
    <property type="evidence" value="ECO:0007669"/>
    <property type="project" value="UniProtKB-SubCell"/>
</dbReference>